<dbReference type="PROSITE" id="PS00430">
    <property type="entry name" value="TONB_DEPENDENT_REC_1"/>
    <property type="match status" value="1"/>
</dbReference>
<sequence length="153" mass="16517">MRKTASLIAAAATALSMAVPAFAEAPAVYLNGTQMTFDAEPFIENDRTLVPVRAIFEACGANVAWDQDTLTVIGTKNVTDEEGNSDLSTVVLQIDNTTAFVDGEPVELEVPAKVVQDRTFVPLRFIADSLGADVNWDQEAFRADINIELPAEE</sequence>
<dbReference type="InterPro" id="IPR012854">
    <property type="entry name" value="Cu_amine_oxidase-like_N"/>
</dbReference>
<evidence type="ECO:0000256" key="1">
    <source>
        <dbReference type="SAM" id="SignalP"/>
    </source>
</evidence>
<reference evidence="3" key="2">
    <citation type="journal article" date="2021" name="PeerJ">
        <title>Extensive microbial diversity within the chicken gut microbiome revealed by metagenomics and culture.</title>
        <authorList>
            <person name="Gilroy R."/>
            <person name="Ravi A."/>
            <person name="Getino M."/>
            <person name="Pursley I."/>
            <person name="Horton D.L."/>
            <person name="Alikhan N.F."/>
            <person name="Baker D."/>
            <person name="Gharbi K."/>
            <person name="Hall N."/>
            <person name="Watson M."/>
            <person name="Adriaenssens E.M."/>
            <person name="Foster-Nyarko E."/>
            <person name="Jarju S."/>
            <person name="Secka A."/>
            <person name="Antonio M."/>
            <person name="Oren A."/>
            <person name="Chaudhuri R.R."/>
            <person name="La Ragione R."/>
            <person name="Hildebrand F."/>
            <person name="Pallen M.J."/>
        </authorList>
    </citation>
    <scope>NUCLEOTIDE SEQUENCE</scope>
    <source>
        <strain evidence="3">CHK181-108</strain>
    </source>
</reference>
<feature type="domain" description="Copper amine oxidase-like N-terminal" evidence="2">
    <location>
        <begin position="30"/>
        <end position="139"/>
    </location>
</feature>
<evidence type="ECO:0000313" key="4">
    <source>
        <dbReference type="Proteomes" id="UP000824165"/>
    </source>
</evidence>
<gene>
    <name evidence="3" type="ORF">IAA60_01600</name>
</gene>
<evidence type="ECO:0000313" key="3">
    <source>
        <dbReference type="EMBL" id="HIT84578.1"/>
    </source>
</evidence>
<dbReference type="InterPro" id="IPR036582">
    <property type="entry name" value="Mao_N_sf"/>
</dbReference>
<dbReference type="Proteomes" id="UP000824165">
    <property type="component" value="Unassembled WGS sequence"/>
</dbReference>
<dbReference type="InterPro" id="IPR010916">
    <property type="entry name" value="TonB_box_CS"/>
</dbReference>
<keyword evidence="1" id="KW-0732">Signal</keyword>
<dbReference type="Pfam" id="PF07833">
    <property type="entry name" value="Cu_amine_oxidN1"/>
    <property type="match status" value="1"/>
</dbReference>
<reference evidence="3" key="1">
    <citation type="submission" date="2020-10" db="EMBL/GenBank/DDBJ databases">
        <authorList>
            <person name="Gilroy R."/>
        </authorList>
    </citation>
    <scope>NUCLEOTIDE SEQUENCE</scope>
    <source>
        <strain evidence="3">CHK181-108</strain>
    </source>
</reference>
<feature type="signal peptide" evidence="1">
    <location>
        <begin position="1"/>
        <end position="23"/>
    </location>
</feature>
<dbReference type="SUPFAM" id="SSF55383">
    <property type="entry name" value="Copper amine oxidase, domain N"/>
    <property type="match status" value="1"/>
</dbReference>
<dbReference type="EMBL" id="DVLU01000013">
    <property type="protein sequence ID" value="HIT84578.1"/>
    <property type="molecule type" value="Genomic_DNA"/>
</dbReference>
<dbReference type="AlphaFoldDB" id="A0A9D1H1K4"/>
<name>A0A9D1H1K4_9FIRM</name>
<feature type="chain" id="PRO_5039073951" evidence="1">
    <location>
        <begin position="24"/>
        <end position="153"/>
    </location>
</feature>
<accession>A0A9D1H1K4</accession>
<proteinExistence type="predicted"/>
<dbReference type="Gene3D" id="3.30.457.10">
    <property type="entry name" value="Copper amine oxidase-like, N-terminal domain"/>
    <property type="match status" value="2"/>
</dbReference>
<comment type="caution">
    <text evidence="3">The sequence shown here is derived from an EMBL/GenBank/DDBJ whole genome shotgun (WGS) entry which is preliminary data.</text>
</comment>
<protein>
    <submittedName>
        <fullName evidence="3">Copper amine oxidase N-terminal domain-containing protein</fullName>
    </submittedName>
</protein>
<organism evidence="3 4">
    <name type="scientific">Candidatus Ornithomonoglobus intestinigallinarum</name>
    <dbReference type="NCBI Taxonomy" id="2840894"/>
    <lineage>
        <taxon>Bacteria</taxon>
        <taxon>Bacillati</taxon>
        <taxon>Bacillota</taxon>
        <taxon>Clostridia</taxon>
        <taxon>Candidatus Ornithomonoglobus</taxon>
    </lineage>
</organism>
<evidence type="ECO:0000259" key="2">
    <source>
        <dbReference type="Pfam" id="PF07833"/>
    </source>
</evidence>